<feature type="region of interest" description="Disordered" evidence="1">
    <location>
        <begin position="97"/>
        <end position="220"/>
    </location>
</feature>
<feature type="compositionally biased region" description="Basic and acidic residues" evidence="1">
    <location>
        <begin position="331"/>
        <end position="346"/>
    </location>
</feature>
<feature type="compositionally biased region" description="Basic and acidic residues" evidence="1">
    <location>
        <begin position="116"/>
        <end position="127"/>
    </location>
</feature>
<dbReference type="STRING" id="1448318.A0A319EMK2"/>
<feature type="compositionally biased region" description="Low complexity" evidence="1">
    <location>
        <begin position="680"/>
        <end position="691"/>
    </location>
</feature>
<name>A0A319EMK2_ASPSB</name>
<feature type="region of interest" description="Disordered" evidence="1">
    <location>
        <begin position="302"/>
        <end position="358"/>
    </location>
</feature>
<feature type="compositionally biased region" description="Polar residues" evidence="1">
    <location>
        <begin position="629"/>
        <end position="638"/>
    </location>
</feature>
<feature type="compositionally biased region" description="Polar residues" evidence="1">
    <location>
        <begin position="373"/>
        <end position="385"/>
    </location>
</feature>
<dbReference type="OrthoDB" id="5419922at2759"/>
<organism evidence="2 3">
    <name type="scientific">Aspergillus sclerotiicarbonarius (strain CBS 121057 / IBT 28362)</name>
    <dbReference type="NCBI Taxonomy" id="1448318"/>
    <lineage>
        <taxon>Eukaryota</taxon>
        <taxon>Fungi</taxon>
        <taxon>Dikarya</taxon>
        <taxon>Ascomycota</taxon>
        <taxon>Pezizomycotina</taxon>
        <taxon>Eurotiomycetes</taxon>
        <taxon>Eurotiomycetidae</taxon>
        <taxon>Eurotiales</taxon>
        <taxon>Aspergillaceae</taxon>
        <taxon>Aspergillus</taxon>
        <taxon>Aspergillus subgen. Circumdati</taxon>
    </lineage>
</organism>
<feature type="compositionally biased region" description="Polar residues" evidence="1">
    <location>
        <begin position="347"/>
        <end position="357"/>
    </location>
</feature>
<feature type="region of interest" description="Disordered" evidence="1">
    <location>
        <begin position="366"/>
        <end position="385"/>
    </location>
</feature>
<reference evidence="2 3" key="1">
    <citation type="submission" date="2018-02" db="EMBL/GenBank/DDBJ databases">
        <title>The genomes of Aspergillus section Nigri reveals drivers in fungal speciation.</title>
        <authorList>
            <consortium name="DOE Joint Genome Institute"/>
            <person name="Vesth T.C."/>
            <person name="Nybo J."/>
            <person name="Theobald S."/>
            <person name="Brandl J."/>
            <person name="Frisvad J.C."/>
            <person name="Nielsen K.F."/>
            <person name="Lyhne E.K."/>
            <person name="Kogle M.E."/>
            <person name="Kuo A."/>
            <person name="Riley R."/>
            <person name="Clum A."/>
            <person name="Nolan M."/>
            <person name="Lipzen A."/>
            <person name="Salamov A."/>
            <person name="Henrissat B."/>
            <person name="Wiebenga A."/>
            <person name="De vries R.P."/>
            <person name="Grigoriev I.V."/>
            <person name="Mortensen U.H."/>
            <person name="Andersen M.R."/>
            <person name="Baker S.E."/>
        </authorList>
    </citation>
    <scope>NUCLEOTIDE SEQUENCE [LARGE SCALE GENOMIC DNA]</scope>
    <source>
        <strain evidence="2 3">CBS 121057</strain>
    </source>
</reference>
<accession>A0A319EMK2</accession>
<proteinExistence type="predicted"/>
<evidence type="ECO:0000256" key="1">
    <source>
        <dbReference type="SAM" id="MobiDB-lite"/>
    </source>
</evidence>
<dbReference type="EMBL" id="KZ826318">
    <property type="protein sequence ID" value="PYI11486.1"/>
    <property type="molecule type" value="Genomic_DNA"/>
</dbReference>
<feature type="compositionally biased region" description="Basic and acidic residues" evidence="1">
    <location>
        <begin position="278"/>
        <end position="290"/>
    </location>
</feature>
<feature type="region of interest" description="Disordered" evidence="1">
    <location>
        <begin position="564"/>
        <end position="639"/>
    </location>
</feature>
<feature type="region of interest" description="Disordered" evidence="1">
    <location>
        <begin position="278"/>
        <end position="297"/>
    </location>
</feature>
<evidence type="ECO:0000313" key="3">
    <source>
        <dbReference type="Proteomes" id="UP000248423"/>
    </source>
</evidence>
<dbReference type="AlphaFoldDB" id="A0A319EMK2"/>
<feature type="compositionally biased region" description="Polar residues" evidence="1">
    <location>
        <begin position="414"/>
        <end position="430"/>
    </location>
</feature>
<feature type="compositionally biased region" description="Basic and acidic residues" evidence="1">
    <location>
        <begin position="174"/>
        <end position="183"/>
    </location>
</feature>
<gene>
    <name evidence="2" type="ORF">BO78DRAFT_393421</name>
</gene>
<evidence type="ECO:0008006" key="4">
    <source>
        <dbReference type="Google" id="ProtNLM"/>
    </source>
</evidence>
<sequence>MQSAPDCCSTGILIPVIDRPPFTLMPPRHPVSPLSLETISPSPLDLDPDLLVASDDDLDDNDRAARDQRIENLAQAYLHGTPLFILSASLRGPLDNGWANPWRKDRRKAAGPVRQGGEEPEKWERPVIPETIPRKRPLYRDPSDISRTKPAVPPSDPPYSSTERESRSNAAREPLPKRPRDSRGGTPSSNGTPKRTIHSKKAVGSIGQPEALTPLRHTDQSWLKKDRAGIGFRKVDPPTSPTATILSRHREEGHYTIQVPGTDYRVTTKTLLRARTNSRDDTTFDTHVPDSVKSQLTSRHLGAQTGVQGPPSDSEHQQNSLCVDRSTSHLAKFEYRRRNRSPHTENDTTSPISTHMENVQVLEDTTVARDGRTSSQHVPIPPSATSMQAIEVDMSRSESNSHNLQSKRSDTMDHQASSQSRKAPSTNNAEGANVSDRLPSAQQVSVNPAMTEHVTSLHTISAAKPNSECDNDTIPDLHFNTQAALLHAQKSFQNDLESQEHNQREAFNQASLPANDITPFHRMNTSDRIGKFSRAKPPGTARLPMSTQCIIDAVTPFTFSTEKARPRFISPREPISSRKQPGSASFDTESSSSLEHDDDEDPTIMPLESPAQQDIPGDTQGSALPVILSGTNPTTYQDGQGVAPGADSFNLNQAIADAGSWLQQSFDINNEIQQCRSAKSRPSSSTGISRSAVSLDT</sequence>
<feature type="compositionally biased region" description="Basic and acidic residues" evidence="1">
    <location>
        <begin position="138"/>
        <end position="147"/>
    </location>
</feature>
<dbReference type="VEuPathDB" id="FungiDB:BO78DRAFT_393421"/>
<keyword evidence="3" id="KW-1185">Reference proteome</keyword>
<feature type="region of interest" description="Disordered" evidence="1">
    <location>
        <begin position="674"/>
        <end position="697"/>
    </location>
</feature>
<feature type="compositionally biased region" description="Polar residues" evidence="1">
    <location>
        <begin position="397"/>
        <end position="406"/>
    </location>
</feature>
<evidence type="ECO:0000313" key="2">
    <source>
        <dbReference type="EMBL" id="PYI11486.1"/>
    </source>
</evidence>
<feature type="compositionally biased region" description="Polar residues" evidence="1">
    <location>
        <begin position="577"/>
        <end position="588"/>
    </location>
</feature>
<dbReference type="Proteomes" id="UP000248423">
    <property type="component" value="Unassembled WGS sequence"/>
</dbReference>
<protein>
    <recommendedName>
        <fullName evidence="4">Protamine P1</fullName>
    </recommendedName>
</protein>
<feature type="region of interest" description="Disordered" evidence="1">
    <location>
        <begin position="394"/>
        <end position="443"/>
    </location>
</feature>